<dbReference type="HAMAP" id="MF_01478">
    <property type="entry name" value="Ribosomal_L12_arch"/>
    <property type="match status" value="1"/>
</dbReference>
<evidence type="ECO:0000313" key="8">
    <source>
        <dbReference type="Proteomes" id="UP001058974"/>
    </source>
</evidence>
<evidence type="ECO:0000256" key="5">
    <source>
        <dbReference type="SAM" id="MobiDB-lite"/>
    </source>
</evidence>
<proteinExistence type="inferred from homology"/>
<dbReference type="InterPro" id="IPR044252">
    <property type="entry name" value="RPP3"/>
</dbReference>
<keyword evidence="3" id="KW-0689">Ribosomal protein</keyword>
<feature type="compositionally biased region" description="Low complexity" evidence="5">
    <location>
        <begin position="216"/>
        <end position="232"/>
    </location>
</feature>
<feature type="compositionally biased region" description="Acidic residues" evidence="5">
    <location>
        <begin position="239"/>
        <end position="248"/>
    </location>
</feature>
<dbReference type="PANTHER" id="PTHR47207">
    <property type="entry name" value="60S ACIDIC RIBOSOMAL PROTEIN P3-1-RELATED"/>
    <property type="match status" value="1"/>
</dbReference>
<dbReference type="GO" id="GO:0006414">
    <property type="term" value="P:translational elongation"/>
    <property type="evidence" value="ECO:0007669"/>
    <property type="project" value="InterPro"/>
</dbReference>
<dbReference type="GO" id="GO:0005840">
    <property type="term" value="C:ribosome"/>
    <property type="evidence" value="ECO:0007669"/>
    <property type="project" value="UniProtKB-KW"/>
</dbReference>
<dbReference type="PANTHER" id="PTHR47207:SF2">
    <property type="entry name" value="LARGE RIBOSOMAL SUBUNIT PROTEIN P3Y-RELATED"/>
    <property type="match status" value="1"/>
</dbReference>
<dbReference type="Proteomes" id="UP001058974">
    <property type="component" value="Chromosome 7"/>
</dbReference>
<dbReference type="GO" id="GO:1990904">
    <property type="term" value="C:ribonucleoprotein complex"/>
    <property type="evidence" value="ECO:0007669"/>
    <property type="project" value="UniProtKB-KW"/>
</dbReference>
<dbReference type="Pfam" id="PF00428">
    <property type="entry name" value="Ribosomal_60s"/>
    <property type="match status" value="1"/>
</dbReference>
<reference evidence="7 8" key="1">
    <citation type="journal article" date="2022" name="Nat. Genet.">
        <title>Improved pea reference genome and pan-genome highlight genomic features and evolutionary characteristics.</title>
        <authorList>
            <person name="Yang T."/>
            <person name="Liu R."/>
            <person name="Luo Y."/>
            <person name="Hu S."/>
            <person name="Wang D."/>
            <person name="Wang C."/>
            <person name="Pandey M.K."/>
            <person name="Ge S."/>
            <person name="Xu Q."/>
            <person name="Li N."/>
            <person name="Li G."/>
            <person name="Huang Y."/>
            <person name="Saxena R.K."/>
            <person name="Ji Y."/>
            <person name="Li M."/>
            <person name="Yan X."/>
            <person name="He Y."/>
            <person name="Liu Y."/>
            <person name="Wang X."/>
            <person name="Xiang C."/>
            <person name="Varshney R.K."/>
            <person name="Ding H."/>
            <person name="Gao S."/>
            <person name="Zong X."/>
        </authorList>
    </citation>
    <scope>NUCLEOTIDE SEQUENCE [LARGE SCALE GENOMIC DNA]</scope>
    <source>
        <strain evidence="7 8">cv. Zhongwan 6</strain>
    </source>
</reference>
<comment type="similarity">
    <text evidence="2">Belongs to the eukaryotic ribosomal protein P1/P2 family.</text>
</comment>
<evidence type="ECO:0000256" key="3">
    <source>
        <dbReference type="ARBA" id="ARBA00022980"/>
    </source>
</evidence>
<keyword evidence="4" id="KW-0687">Ribonucleoprotein</keyword>
<name>A0A9D4ZW65_PEA</name>
<feature type="signal peptide" evidence="6">
    <location>
        <begin position="1"/>
        <end position="19"/>
    </location>
</feature>
<sequence length="254" mass="27437">MPGFCSLEVFLLVFEMAKSKVMFLEQEFWVQCVSRDASCVSNDGKHHEKPAVGRLPARFFLTAKMRKYCYQSRAGFVTFEKMLKSAVGQCKSWHGTLGFHNPIHKPFVQLILPSLLSVRDINFQLGFRFQHRVAMGVFTFVLNKTGAEWSAKQHSGDIEASAASTFEIQRKLVQAALAVDSSGGVQSSYSPVSPSSAVFQVIVGGAVFVGGGAAAAAPAGGAAPAADAAPAASKKEEKVEEEEEDDDMGFSLFD</sequence>
<evidence type="ECO:0000313" key="7">
    <source>
        <dbReference type="EMBL" id="KAI5384575.1"/>
    </source>
</evidence>
<evidence type="ECO:0000256" key="2">
    <source>
        <dbReference type="ARBA" id="ARBA00005436"/>
    </source>
</evidence>
<protein>
    <recommendedName>
        <fullName evidence="9">60S acidic ribosomal protein P3</fullName>
    </recommendedName>
</protein>
<feature type="chain" id="PRO_5038647188" description="60S acidic ribosomal protein P3" evidence="6">
    <location>
        <begin position="20"/>
        <end position="254"/>
    </location>
</feature>
<gene>
    <name evidence="7" type="ORF">KIW84_071542</name>
</gene>
<dbReference type="Gramene" id="Psat07G0154200-T1">
    <property type="protein sequence ID" value="KAI5384575.1"/>
    <property type="gene ID" value="KIW84_071542"/>
</dbReference>
<evidence type="ECO:0000256" key="1">
    <source>
        <dbReference type="ARBA" id="ARBA00003362"/>
    </source>
</evidence>
<organism evidence="7 8">
    <name type="scientific">Pisum sativum</name>
    <name type="common">Garden pea</name>
    <name type="synonym">Lathyrus oleraceus</name>
    <dbReference type="NCBI Taxonomy" id="3888"/>
    <lineage>
        <taxon>Eukaryota</taxon>
        <taxon>Viridiplantae</taxon>
        <taxon>Streptophyta</taxon>
        <taxon>Embryophyta</taxon>
        <taxon>Tracheophyta</taxon>
        <taxon>Spermatophyta</taxon>
        <taxon>Magnoliopsida</taxon>
        <taxon>eudicotyledons</taxon>
        <taxon>Gunneridae</taxon>
        <taxon>Pentapetalae</taxon>
        <taxon>rosids</taxon>
        <taxon>fabids</taxon>
        <taxon>Fabales</taxon>
        <taxon>Fabaceae</taxon>
        <taxon>Papilionoideae</taxon>
        <taxon>50 kb inversion clade</taxon>
        <taxon>NPAAA clade</taxon>
        <taxon>Hologalegina</taxon>
        <taxon>IRL clade</taxon>
        <taxon>Fabeae</taxon>
        <taxon>Lathyrus</taxon>
    </lineage>
</organism>
<evidence type="ECO:0008006" key="9">
    <source>
        <dbReference type="Google" id="ProtNLM"/>
    </source>
</evidence>
<dbReference type="InterPro" id="IPR027534">
    <property type="entry name" value="Ribosomal_P1/P2"/>
</dbReference>
<feature type="region of interest" description="Disordered" evidence="5">
    <location>
        <begin position="216"/>
        <end position="254"/>
    </location>
</feature>
<dbReference type="AlphaFoldDB" id="A0A9D4ZW65"/>
<evidence type="ECO:0000256" key="4">
    <source>
        <dbReference type="ARBA" id="ARBA00023274"/>
    </source>
</evidence>
<dbReference type="EMBL" id="JAMSHJ010000007">
    <property type="protein sequence ID" value="KAI5384575.1"/>
    <property type="molecule type" value="Genomic_DNA"/>
</dbReference>
<comment type="caution">
    <text evidence="7">The sequence shown here is derived from an EMBL/GenBank/DDBJ whole genome shotgun (WGS) entry which is preliminary data.</text>
</comment>
<accession>A0A9D4ZW65</accession>
<keyword evidence="8" id="KW-1185">Reference proteome</keyword>
<evidence type="ECO:0000256" key="6">
    <source>
        <dbReference type="SAM" id="SignalP"/>
    </source>
</evidence>
<keyword evidence="6" id="KW-0732">Signal</keyword>
<comment type="function">
    <text evidence="1">Plays an important role in the elongation step of protein synthesis.</text>
</comment>
<dbReference type="GO" id="GO:0003735">
    <property type="term" value="F:structural constituent of ribosome"/>
    <property type="evidence" value="ECO:0007669"/>
    <property type="project" value="InterPro"/>
</dbReference>